<dbReference type="PROSITE" id="PS51257">
    <property type="entry name" value="PROKAR_LIPOPROTEIN"/>
    <property type="match status" value="1"/>
</dbReference>
<dbReference type="InterPro" id="IPR058408">
    <property type="entry name" value="DUF8095"/>
</dbReference>
<sequence length="216" mass="24723">MRWFLPVLVLFFIGCSTRSVDGLSYEYYENNSSKSEILFTNSTDTNATNGVYIGKDSDQKILGNSYSKNKDSSILVLNLDTNQSVNLHDKSDLNALYKAKSIKIYDFNKNKILKTAVYSSDNKVCNSSEIFINSVINYYDIFADITKPFGVYLALKFDKYDGISVITYNFLTDDFTESQKAMLIKISKTKEFMQTLSYDINEQVKTILWLCLATRK</sequence>
<dbReference type="Proteomes" id="UP000503264">
    <property type="component" value="Chromosome"/>
</dbReference>
<name>A0A6G5QE72_9BACT</name>
<keyword evidence="3" id="KW-1185">Reference proteome</keyword>
<evidence type="ECO:0000313" key="3">
    <source>
        <dbReference type="Proteomes" id="UP000503264"/>
    </source>
</evidence>
<organism evidence="2 3">
    <name type="scientific">Campylobacter mucosalis CCUG 21559</name>
    <dbReference type="NCBI Taxonomy" id="1032067"/>
    <lineage>
        <taxon>Bacteria</taxon>
        <taxon>Pseudomonadati</taxon>
        <taxon>Campylobacterota</taxon>
        <taxon>Epsilonproteobacteria</taxon>
        <taxon>Campylobacterales</taxon>
        <taxon>Campylobacteraceae</taxon>
        <taxon>Campylobacter</taxon>
    </lineage>
</organism>
<dbReference type="AlphaFoldDB" id="A0A6G5QE72"/>
<evidence type="ECO:0000259" key="1">
    <source>
        <dbReference type="Pfam" id="PF26367"/>
    </source>
</evidence>
<evidence type="ECO:0000313" key="2">
    <source>
        <dbReference type="EMBL" id="QCD43951.1"/>
    </source>
</evidence>
<protein>
    <recommendedName>
        <fullName evidence="1">DUF8095 domain-containing protein</fullName>
    </recommendedName>
</protein>
<dbReference type="RefSeq" id="WP_171993257.1">
    <property type="nucleotide sequence ID" value="NZ_CP012542.1"/>
</dbReference>
<dbReference type="Pfam" id="PF26367">
    <property type="entry name" value="DUF8095"/>
    <property type="match status" value="1"/>
</dbReference>
<reference evidence="2 3" key="1">
    <citation type="submission" date="2016-07" db="EMBL/GenBank/DDBJ databases">
        <title>Comparative genomics of the Campylobacter concisus group.</title>
        <authorList>
            <person name="Miller W.G."/>
            <person name="Yee E."/>
            <person name="Chapman M.H."/>
            <person name="Huynh S."/>
            <person name="Bono J.L."/>
            <person name="On S.L.W."/>
            <person name="StLeger J."/>
            <person name="Foster G."/>
            <person name="Parker C.T."/>
        </authorList>
    </citation>
    <scope>NUCLEOTIDE SEQUENCE [LARGE SCALE GENOMIC DNA]</scope>
    <source>
        <strain evidence="2 3">CCUG 21559</strain>
    </source>
</reference>
<accession>A0A6G5QE72</accession>
<proteinExistence type="predicted"/>
<feature type="domain" description="DUF8095" evidence="1">
    <location>
        <begin position="73"/>
        <end position="209"/>
    </location>
</feature>
<gene>
    <name evidence="2" type="ORF">CMUC_0131</name>
</gene>
<dbReference type="EMBL" id="CP012542">
    <property type="protein sequence ID" value="QCD43951.1"/>
    <property type="molecule type" value="Genomic_DNA"/>
</dbReference>